<keyword evidence="6 10" id="KW-0479">Metal-binding</keyword>
<comment type="cofactor">
    <cofactor evidence="1 10">
        <name>[4Fe-4S] cluster</name>
        <dbReference type="ChEBI" id="CHEBI:49883"/>
    </cofactor>
</comment>
<evidence type="ECO:0000313" key="12">
    <source>
        <dbReference type="EMBL" id="SHM45694.1"/>
    </source>
</evidence>
<keyword evidence="8 10" id="KW-0408">Iron</keyword>
<dbReference type="RefSeq" id="WP_073287035.1">
    <property type="nucleotide sequence ID" value="NZ_FRCP01000010.1"/>
</dbReference>
<keyword evidence="4 10" id="KW-0813">Transport</keyword>
<dbReference type="PANTHER" id="PTHR24960:SF79">
    <property type="entry name" value="PHOTOSYSTEM I IRON-SULFUR CENTER"/>
    <property type="match status" value="1"/>
</dbReference>
<dbReference type="Proteomes" id="UP000184038">
    <property type="component" value="Unassembled WGS sequence"/>
</dbReference>
<feature type="domain" description="4Fe-4S ferredoxin-type" evidence="11">
    <location>
        <begin position="1"/>
        <end position="25"/>
    </location>
</feature>
<dbReference type="PRINTS" id="PR00354">
    <property type="entry name" value="7FE8SFRDOXIN"/>
</dbReference>
<dbReference type="STRING" id="1120996.SAMN02746066_02027"/>
<sequence>MAHVISDACVSCGACAAECPVDAISEGATQYEINADVCIDCGACAATCPTGAISQE</sequence>
<dbReference type="PROSITE" id="PS51379">
    <property type="entry name" value="4FE4S_FER_2"/>
    <property type="match status" value="2"/>
</dbReference>
<dbReference type="Pfam" id="PF13187">
    <property type="entry name" value="Fer4_9"/>
    <property type="match status" value="1"/>
</dbReference>
<evidence type="ECO:0000256" key="7">
    <source>
        <dbReference type="ARBA" id="ARBA00022982"/>
    </source>
</evidence>
<dbReference type="Gene3D" id="3.30.70.20">
    <property type="match status" value="1"/>
</dbReference>
<evidence type="ECO:0000256" key="10">
    <source>
        <dbReference type="RuleBase" id="RU365098"/>
    </source>
</evidence>
<evidence type="ECO:0000256" key="3">
    <source>
        <dbReference type="ARBA" id="ARBA00013529"/>
    </source>
</evidence>
<dbReference type="OrthoDB" id="9803397at2"/>
<comment type="function">
    <text evidence="2 10">Ferredoxins are iron-sulfur proteins that transfer electrons in a wide variety of metabolic reactions.</text>
</comment>
<evidence type="ECO:0000256" key="2">
    <source>
        <dbReference type="ARBA" id="ARBA00003532"/>
    </source>
</evidence>
<evidence type="ECO:0000259" key="11">
    <source>
        <dbReference type="PROSITE" id="PS51379"/>
    </source>
</evidence>
<dbReference type="InterPro" id="IPR017900">
    <property type="entry name" value="4Fe4S_Fe_S_CS"/>
</dbReference>
<dbReference type="InterPro" id="IPR017896">
    <property type="entry name" value="4Fe4S_Fe-S-bd"/>
</dbReference>
<gene>
    <name evidence="12" type="ORF">SAMN02746066_02027</name>
</gene>
<dbReference type="PANTHER" id="PTHR24960">
    <property type="entry name" value="PHOTOSYSTEM I IRON-SULFUR CENTER-RELATED"/>
    <property type="match status" value="1"/>
</dbReference>
<name>A0A1M7IXY4_9FIRM</name>
<keyword evidence="13" id="KW-1185">Reference proteome</keyword>
<reference evidence="12 13" key="1">
    <citation type="submission" date="2016-11" db="EMBL/GenBank/DDBJ databases">
        <authorList>
            <person name="Jaros S."/>
            <person name="Januszkiewicz K."/>
            <person name="Wedrychowicz H."/>
        </authorList>
    </citation>
    <scope>NUCLEOTIDE SEQUENCE [LARGE SCALE GENOMIC DNA]</scope>
    <source>
        <strain evidence="12 13">DSM 15930</strain>
    </source>
</reference>
<dbReference type="GO" id="GO:0009055">
    <property type="term" value="F:electron transfer activity"/>
    <property type="evidence" value="ECO:0007669"/>
    <property type="project" value="UniProtKB-UniRule"/>
</dbReference>
<evidence type="ECO:0000313" key="13">
    <source>
        <dbReference type="Proteomes" id="UP000184038"/>
    </source>
</evidence>
<dbReference type="GO" id="GO:0046872">
    <property type="term" value="F:metal ion binding"/>
    <property type="evidence" value="ECO:0007669"/>
    <property type="project" value="UniProtKB-UniRule"/>
</dbReference>
<dbReference type="AlphaFoldDB" id="A0A1M7IXY4"/>
<dbReference type="GO" id="GO:0051539">
    <property type="term" value="F:4 iron, 4 sulfur cluster binding"/>
    <property type="evidence" value="ECO:0007669"/>
    <property type="project" value="UniProtKB-UniRule"/>
</dbReference>
<accession>A0A1M7IXY4</accession>
<keyword evidence="5 10" id="KW-0004">4Fe-4S</keyword>
<evidence type="ECO:0000256" key="9">
    <source>
        <dbReference type="ARBA" id="ARBA00023014"/>
    </source>
</evidence>
<protein>
    <recommendedName>
        <fullName evidence="3 10">Ferredoxin</fullName>
    </recommendedName>
</protein>
<evidence type="ECO:0000256" key="6">
    <source>
        <dbReference type="ARBA" id="ARBA00022723"/>
    </source>
</evidence>
<dbReference type="PROSITE" id="PS00198">
    <property type="entry name" value="4FE4S_FER_1"/>
    <property type="match status" value="1"/>
</dbReference>
<dbReference type="GO" id="GO:0005737">
    <property type="term" value="C:cytoplasm"/>
    <property type="evidence" value="ECO:0007669"/>
    <property type="project" value="TreeGrafter"/>
</dbReference>
<dbReference type="SUPFAM" id="SSF54862">
    <property type="entry name" value="4Fe-4S ferredoxins"/>
    <property type="match status" value="1"/>
</dbReference>
<keyword evidence="7 10" id="KW-0249">Electron transport</keyword>
<feature type="domain" description="4Fe-4S ferredoxin-type" evidence="11">
    <location>
        <begin position="29"/>
        <end position="56"/>
    </location>
</feature>
<dbReference type="EMBL" id="FRCP01000010">
    <property type="protein sequence ID" value="SHM45694.1"/>
    <property type="molecule type" value="Genomic_DNA"/>
</dbReference>
<dbReference type="InterPro" id="IPR050157">
    <property type="entry name" value="PSI_iron-sulfur_center"/>
</dbReference>
<evidence type="ECO:0000256" key="5">
    <source>
        <dbReference type="ARBA" id="ARBA00022485"/>
    </source>
</evidence>
<evidence type="ECO:0000256" key="8">
    <source>
        <dbReference type="ARBA" id="ARBA00023004"/>
    </source>
</evidence>
<organism evidence="12 13">
    <name type="scientific">Anaerosporobacter mobilis DSM 15930</name>
    <dbReference type="NCBI Taxonomy" id="1120996"/>
    <lineage>
        <taxon>Bacteria</taxon>
        <taxon>Bacillati</taxon>
        <taxon>Bacillota</taxon>
        <taxon>Clostridia</taxon>
        <taxon>Lachnospirales</taxon>
        <taxon>Lachnospiraceae</taxon>
        <taxon>Anaerosporobacter</taxon>
    </lineage>
</organism>
<dbReference type="InterPro" id="IPR000813">
    <property type="entry name" value="7Fe_ferredoxin"/>
</dbReference>
<evidence type="ECO:0000256" key="4">
    <source>
        <dbReference type="ARBA" id="ARBA00022448"/>
    </source>
</evidence>
<evidence type="ECO:0000256" key="1">
    <source>
        <dbReference type="ARBA" id="ARBA00001966"/>
    </source>
</evidence>
<keyword evidence="9 10" id="KW-0411">Iron-sulfur</keyword>
<proteinExistence type="predicted"/>